<dbReference type="OrthoDB" id="48317at2759"/>
<evidence type="ECO:0000259" key="6">
    <source>
        <dbReference type="SMART" id="SM00829"/>
    </source>
</evidence>
<accession>A0A2N3NH69</accession>
<proteinExistence type="inferred from homology"/>
<evidence type="ECO:0000313" key="7">
    <source>
        <dbReference type="EMBL" id="PKS11757.1"/>
    </source>
</evidence>
<dbReference type="InterPro" id="IPR047122">
    <property type="entry name" value="Trans-enoyl_RdTase-like"/>
</dbReference>
<sequence>MECCKLSKSVIHIQMRKWIAPLRFIYFGLCCSGRELRQNDMSPGIPIPTTHTAIIQHGGGELKVTHGVPVPSILPGWLLVKNVAVALNPCDFKMAARFPTPGLKNGVDFAGIVAAVGDGVKEFKVGDRVFGCVPSNKQDDPESGSFGQYIKVEVIYALRIPTGTSFEQALAFGPACVSTVALALHECLKIPATPDEIAYYEGHKAGETVLVYGGSSSIGLLAIQLLKLCGYHVVTTCSPHNFDLVKKYGADAVFDYHSQTCAADIRAYTRNRLKRVIDPFGETATTSLCYEAIGRAGGTYCALEQYQESLCTRQTVHHQLIMGPAILGRGVLLPEPYGIAPDPELHEWSKRFYRSLQTLIEEGTLKPLPIKVLEPAGFDTVLAGLELLKAKQVSGYKLVVPVASQ</sequence>
<dbReference type="PANTHER" id="PTHR45348">
    <property type="entry name" value="HYPOTHETICAL OXIDOREDUCTASE (EUROFUNG)"/>
    <property type="match status" value="1"/>
</dbReference>
<dbReference type="Proteomes" id="UP000233524">
    <property type="component" value="Unassembled WGS sequence"/>
</dbReference>
<keyword evidence="5" id="KW-0560">Oxidoreductase</keyword>
<dbReference type="GO" id="GO:0000166">
    <property type="term" value="F:nucleotide binding"/>
    <property type="evidence" value="ECO:0007669"/>
    <property type="project" value="UniProtKB-KW"/>
</dbReference>
<dbReference type="InParanoid" id="A0A2N3NH69"/>
<reference evidence="7 8" key="1">
    <citation type="journal article" date="2017" name="G3 (Bethesda)">
        <title>First Draft Genome Sequence of the Pathogenic Fungus Lomentospora prolificans (Formerly Scedosporium prolificans).</title>
        <authorList>
            <person name="Luo R."/>
            <person name="Zimin A."/>
            <person name="Workman R."/>
            <person name="Fan Y."/>
            <person name="Pertea G."/>
            <person name="Grossman N."/>
            <person name="Wear M.P."/>
            <person name="Jia B."/>
            <person name="Miller H."/>
            <person name="Casadevall A."/>
            <person name="Timp W."/>
            <person name="Zhang S.X."/>
            <person name="Salzberg S.L."/>
        </authorList>
    </citation>
    <scope>NUCLEOTIDE SEQUENCE [LARGE SCALE GENOMIC DNA]</scope>
    <source>
        <strain evidence="7 8">JHH-5317</strain>
    </source>
</reference>
<keyword evidence="4" id="KW-0521">NADP</keyword>
<feature type="domain" description="Enoyl reductase (ER)" evidence="6">
    <location>
        <begin position="59"/>
        <end position="400"/>
    </location>
</feature>
<dbReference type="InterPro" id="IPR011032">
    <property type="entry name" value="GroES-like_sf"/>
</dbReference>
<dbReference type="SMART" id="SM00829">
    <property type="entry name" value="PKS_ER"/>
    <property type="match status" value="1"/>
</dbReference>
<evidence type="ECO:0000256" key="5">
    <source>
        <dbReference type="ARBA" id="ARBA00023002"/>
    </source>
</evidence>
<gene>
    <name evidence="7" type="ORF">jhhlp_001746</name>
</gene>
<dbReference type="AlphaFoldDB" id="A0A2N3NH69"/>
<dbReference type="Pfam" id="PF08240">
    <property type="entry name" value="ADH_N"/>
    <property type="match status" value="1"/>
</dbReference>
<dbReference type="InterPro" id="IPR020843">
    <property type="entry name" value="ER"/>
</dbReference>
<evidence type="ECO:0000256" key="4">
    <source>
        <dbReference type="ARBA" id="ARBA00022857"/>
    </source>
</evidence>
<dbReference type="CDD" id="cd08249">
    <property type="entry name" value="enoyl_reductase_like"/>
    <property type="match status" value="1"/>
</dbReference>
<organism evidence="7 8">
    <name type="scientific">Lomentospora prolificans</name>
    <dbReference type="NCBI Taxonomy" id="41688"/>
    <lineage>
        <taxon>Eukaryota</taxon>
        <taxon>Fungi</taxon>
        <taxon>Dikarya</taxon>
        <taxon>Ascomycota</taxon>
        <taxon>Pezizomycotina</taxon>
        <taxon>Sordariomycetes</taxon>
        <taxon>Hypocreomycetidae</taxon>
        <taxon>Microascales</taxon>
        <taxon>Microascaceae</taxon>
        <taxon>Lomentospora</taxon>
    </lineage>
</organism>
<keyword evidence="8" id="KW-1185">Reference proteome</keyword>
<comment type="similarity">
    <text evidence="1">Belongs to the zinc-containing alcohol dehydrogenase family.</text>
</comment>
<evidence type="ECO:0000256" key="3">
    <source>
        <dbReference type="ARBA" id="ARBA00022741"/>
    </source>
</evidence>
<dbReference type="InterPro" id="IPR036291">
    <property type="entry name" value="NAD(P)-bd_dom_sf"/>
</dbReference>
<dbReference type="Pfam" id="PF00107">
    <property type="entry name" value="ADH_zinc_N"/>
    <property type="match status" value="1"/>
</dbReference>
<dbReference type="Gene3D" id="3.40.50.720">
    <property type="entry name" value="NAD(P)-binding Rossmann-like Domain"/>
    <property type="match status" value="1"/>
</dbReference>
<dbReference type="Gene3D" id="3.90.180.10">
    <property type="entry name" value="Medium-chain alcohol dehydrogenases, catalytic domain"/>
    <property type="match status" value="1"/>
</dbReference>
<protein>
    <recommendedName>
        <fullName evidence="6">Enoyl reductase (ER) domain-containing protein</fullName>
    </recommendedName>
</protein>
<comment type="caution">
    <text evidence="7">The sequence shown here is derived from an EMBL/GenBank/DDBJ whole genome shotgun (WGS) entry which is preliminary data.</text>
</comment>
<dbReference type="VEuPathDB" id="FungiDB:jhhlp_001746"/>
<name>A0A2N3NH69_9PEZI</name>
<evidence type="ECO:0000256" key="2">
    <source>
        <dbReference type="ARBA" id="ARBA00011245"/>
    </source>
</evidence>
<dbReference type="InterPro" id="IPR013149">
    <property type="entry name" value="ADH-like_C"/>
</dbReference>
<dbReference type="SUPFAM" id="SSF51735">
    <property type="entry name" value="NAD(P)-binding Rossmann-fold domains"/>
    <property type="match status" value="1"/>
</dbReference>
<dbReference type="GO" id="GO:0016651">
    <property type="term" value="F:oxidoreductase activity, acting on NAD(P)H"/>
    <property type="evidence" value="ECO:0007669"/>
    <property type="project" value="InterPro"/>
</dbReference>
<dbReference type="STRING" id="41688.A0A2N3NH69"/>
<comment type="subunit">
    <text evidence="2">Monomer.</text>
</comment>
<evidence type="ECO:0000313" key="8">
    <source>
        <dbReference type="Proteomes" id="UP000233524"/>
    </source>
</evidence>
<evidence type="ECO:0000256" key="1">
    <source>
        <dbReference type="ARBA" id="ARBA00008072"/>
    </source>
</evidence>
<keyword evidence="3" id="KW-0547">Nucleotide-binding</keyword>
<dbReference type="EMBL" id="NLAX01000005">
    <property type="protein sequence ID" value="PKS11757.1"/>
    <property type="molecule type" value="Genomic_DNA"/>
</dbReference>
<dbReference type="InterPro" id="IPR013154">
    <property type="entry name" value="ADH-like_N"/>
</dbReference>
<dbReference type="SUPFAM" id="SSF50129">
    <property type="entry name" value="GroES-like"/>
    <property type="match status" value="1"/>
</dbReference>
<dbReference type="PANTHER" id="PTHR45348:SF1">
    <property type="entry name" value="TRANS-ENOYL REDUCTASE STHE"/>
    <property type="match status" value="1"/>
</dbReference>